<feature type="non-terminal residue" evidence="4">
    <location>
        <position position="206"/>
    </location>
</feature>
<dbReference type="PANTHER" id="PTHR10903:SF184">
    <property type="entry name" value="GTP-BINDING PROTEIN A"/>
    <property type="match status" value="1"/>
</dbReference>
<accession>A0A2I1HGM2</accession>
<gene>
    <name evidence="4" type="ORF">RhiirA4_479566</name>
</gene>
<keyword evidence="1" id="KW-0547">Nucleotide-binding</keyword>
<organism evidence="4 5">
    <name type="scientific">Rhizophagus irregularis</name>
    <dbReference type="NCBI Taxonomy" id="588596"/>
    <lineage>
        <taxon>Eukaryota</taxon>
        <taxon>Fungi</taxon>
        <taxon>Fungi incertae sedis</taxon>
        <taxon>Mucoromycota</taxon>
        <taxon>Glomeromycotina</taxon>
        <taxon>Glomeromycetes</taxon>
        <taxon>Glomerales</taxon>
        <taxon>Glomeraceae</taxon>
        <taxon>Rhizophagus</taxon>
    </lineage>
</organism>
<dbReference type="InterPro" id="IPR027417">
    <property type="entry name" value="P-loop_NTPase"/>
</dbReference>
<dbReference type="VEuPathDB" id="FungiDB:FUN_009090"/>
<comment type="caution">
    <text evidence="4">The sequence shown here is derived from an EMBL/GenBank/DDBJ whole genome shotgun (WGS) entry which is preliminary data.</text>
</comment>
<feature type="non-terminal residue" evidence="4">
    <location>
        <position position="1"/>
    </location>
</feature>
<dbReference type="SUPFAM" id="SSF52540">
    <property type="entry name" value="P-loop containing nucleoside triphosphate hydrolases"/>
    <property type="match status" value="1"/>
</dbReference>
<evidence type="ECO:0000313" key="5">
    <source>
        <dbReference type="Proteomes" id="UP000234323"/>
    </source>
</evidence>
<dbReference type="AlphaFoldDB" id="A0A2I1HGM2"/>
<keyword evidence="5" id="KW-1185">Reference proteome</keyword>
<proteinExistence type="predicted"/>
<evidence type="ECO:0000313" key="4">
    <source>
        <dbReference type="EMBL" id="PKY58026.1"/>
    </source>
</evidence>
<feature type="domain" description="AIG1-type G" evidence="3">
    <location>
        <begin position="4"/>
        <end position="144"/>
    </location>
</feature>
<sequence>GLANVLSDTNNFKESAYAVSQTKNAQKIDFNWNGKNFRVVDTIGVGDTKLSTENTLLKIAEGIPLMPEGINHVLYVTNGRFTRDEINTFNMIIDSIFKSDILDYVAIVRTKFVNFGNRSECEMDLKKMREENELIAGIVNSCNGVIHVDNPPINIIEDDDDDYKDRILVNKNARKKSRKKILDYLEEKNMDEHFKSENWDVLCNKI</sequence>
<dbReference type="Gene3D" id="3.40.50.300">
    <property type="entry name" value="P-loop containing nucleotide triphosphate hydrolases"/>
    <property type="match status" value="1"/>
</dbReference>
<dbReference type="InterPro" id="IPR006703">
    <property type="entry name" value="G_AIG1"/>
</dbReference>
<evidence type="ECO:0000256" key="1">
    <source>
        <dbReference type="ARBA" id="ARBA00022741"/>
    </source>
</evidence>
<evidence type="ECO:0000259" key="3">
    <source>
        <dbReference type="Pfam" id="PF04548"/>
    </source>
</evidence>
<dbReference type="Proteomes" id="UP000234323">
    <property type="component" value="Unassembled WGS sequence"/>
</dbReference>
<name>A0A2I1HGM2_9GLOM</name>
<dbReference type="Pfam" id="PF04548">
    <property type="entry name" value="AIG1"/>
    <property type="match status" value="1"/>
</dbReference>
<dbReference type="EMBL" id="LLXI01002812">
    <property type="protein sequence ID" value="PKY58026.1"/>
    <property type="molecule type" value="Genomic_DNA"/>
</dbReference>
<reference evidence="4 5" key="1">
    <citation type="submission" date="2015-10" db="EMBL/GenBank/DDBJ databases">
        <title>Genome analyses suggest a sexual origin of heterokaryosis in a supposedly ancient asexual fungus.</title>
        <authorList>
            <person name="Ropars J."/>
            <person name="Sedzielewska K."/>
            <person name="Noel J."/>
            <person name="Charron P."/>
            <person name="Farinelli L."/>
            <person name="Marton T."/>
            <person name="Kruger M."/>
            <person name="Pelin A."/>
            <person name="Brachmann A."/>
            <person name="Corradi N."/>
        </authorList>
    </citation>
    <scope>NUCLEOTIDE SEQUENCE [LARGE SCALE GENOMIC DNA]</scope>
    <source>
        <strain evidence="4 5">A4</strain>
    </source>
</reference>
<keyword evidence="2" id="KW-0342">GTP-binding</keyword>
<dbReference type="PANTHER" id="PTHR10903">
    <property type="entry name" value="GTPASE, IMAP FAMILY MEMBER-RELATED"/>
    <property type="match status" value="1"/>
</dbReference>
<evidence type="ECO:0000256" key="2">
    <source>
        <dbReference type="ARBA" id="ARBA00023134"/>
    </source>
</evidence>
<dbReference type="InterPro" id="IPR045058">
    <property type="entry name" value="GIMA/IAN/Toc"/>
</dbReference>
<dbReference type="VEuPathDB" id="FungiDB:RhiirFUN_012189"/>
<protein>
    <recommendedName>
        <fullName evidence="3">AIG1-type G domain-containing protein</fullName>
    </recommendedName>
</protein>
<dbReference type="GO" id="GO:0005525">
    <property type="term" value="F:GTP binding"/>
    <property type="evidence" value="ECO:0007669"/>
    <property type="project" value="UniProtKB-KW"/>
</dbReference>